<reference evidence="4" key="1">
    <citation type="submission" date="2018-04" db="EMBL/GenBank/DDBJ databases">
        <authorList>
            <person name="Lucker S."/>
            <person name="Sakoula D."/>
        </authorList>
    </citation>
    <scope>NUCLEOTIDE SEQUENCE [LARGE SCALE GENOMIC DNA]</scope>
</reference>
<feature type="region of interest" description="Disordered" evidence="1">
    <location>
        <begin position="567"/>
        <end position="587"/>
    </location>
</feature>
<evidence type="ECO:0000313" key="4">
    <source>
        <dbReference type="Proteomes" id="UP000248168"/>
    </source>
</evidence>
<organism evidence="3 4">
    <name type="scientific">Nitrospira lenta</name>
    <dbReference type="NCBI Taxonomy" id="1436998"/>
    <lineage>
        <taxon>Bacteria</taxon>
        <taxon>Pseudomonadati</taxon>
        <taxon>Nitrospirota</taxon>
        <taxon>Nitrospiria</taxon>
        <taxon>Nitrospirales</taxon>
        <taxon>Nitrospiraceae</taxon>
        <taxon>Nitrospira</taxon>
    </lineage>
</organism>
<keyword evidence="2" id="KW-0472">Membrane</keyword>
<dbReference type="Pfam" id="PF05359">
    <property type="entry name" value="DUF748"/>
    <property type="match status" value="2"/>
</dbReference>
<dbReference type="GO" id="GO:0005886">
    <property type="term" value="C:plasma membrane"/>
    <property type="evidence" value="ECO:0007669"/>
    <property type="project" value="TreeGrafter"/>
</dbReference>
<name>A0A330L6A4_9BACT</name>
<dbReference type="RefSeq" id="WP_121989684.1">
    <property type="nucleotide sequence ID" value="NZ_OUNR01000016.1"/>
</dbReference>
<dbReference type="PANTHER" id="PTHR30441:SF8">
    <property type="entry name" value="DUF748 DOMAIN-CONTAINING PROTEIN"/>
    <property type="match status" value="1"/>
</dbReference>
<dbReference type="AlphaFoldDB" id="A0A330L6A4"/>
<evidence type="ECO:0000256" key="1">
    <source>
        <dbReference type="SAM" id="MobiDB-lite"/>
    </source>
</evidence>
<protein>
    <recommendedName>
        <fullName evidence="5">DUF748 domain-containing protein</fullName>
    </recommendedName>
</protein>
<dbReference type="OrthoDB" id="9757969at2"/>
<keyword evidence="2" id="KW-1133">Transmembrane helix</keyword>
<dbReference type="Gene3D" id="3.30.1330.60">
    <property type="entry name" value="OmpA-like domain"/>
    <property type="match status" value="1"/>
</dbReference>
<dbReference type="EMBL" id="OUNR01000016">
    <property type="protein sequence ID" value="SPP65392.1"/>
    <property type="molecule type" value="Genomic_DNA"/>
</dbReference>
<accession>A0A330L6A4</accession>
<evidence type="ECO:0000256" key="2">
    <source>
        <dbReference type="SAM" id="Phobius"/>
    </source>
</evidence>
<feature type="region of interest" description="Disordered" evidence="1">
    <location>
        <begin position="346"/>
        <end position="367"/>
    </location>
</feature>
<evidence type="ECO:0008006" key="5">
    <source>
        <dbReference type="Google" id="ProtNLM"/>
    </source>
</evidence>
<dbReference type="GO" id="GO:0090313">
    <property type="term" value="P:regulation of protein targeting to membrane"/>
    <property type="evidence" value="ECO:0007669"/>
    <property type="project" value="TreeGrafter"/>
</dbReference>
<proteinExistence type="predicted"/>
<feature type="transmembrane region" description="Helical" evidence="2">
    <location>
        <begin position="12"/>
        <end position="33"/>
    </location>
</feature>
<gene>
    <name evidence="3" type="ORF">NITLEN_30306</name>
</gene>
<keyword evidence="2" id="KW-0812">Transmembrane</keyword>
<evidence type="ECO:0000313" key="3">
    <source>
        <dbReference type="EMBL" id="SPP65392.1"/>
    </source>
</evidence>
<sequence length="977" mass="105671">MRRFFRPLPLAIGSGVALLLYALVGFFLLPYLITTYAVPKVAETIRHPVAVREVAVNPFELSLRITGLEIRESDQTPMVGFEEFFVNFQAVSLFRLAYVFDAIRLTMPYVAAKVAPNGHLNVLDLVPQGAPDDQLPPAKAQEHPGAIPAVQIGVFEITQGIVEFRDESKPKPVAIDIVPIGIVLRNFHTKPGGDNTYSFSAELGKGEVLDWKGTITLEPIRSEGALVLSGVRIPTIFQYVQGQFNFDIPTGTIDAKVPYRLDMGVAPMDCIVSEASLHLSDVGLVEKGSVDPVISVPSFRIDGIQVDLRQHTVSIASVGLADASDRVWLNPDKSLNLQALFAPAESGPVAEKAPPKTTPKESAKESSPWSVAVKDVQIKNHTIRFEDRSLPSTMQAKVVVRSARSHDLAWPIKGPIPLTVDQTINDTGTFALDGQMVVSPFQADFTLALKNLGLAPFEPYLEQATRVGIDDGSLDVDGSFHLAVEHPKAPLMTFRGNLGVKSLALVNREEGLPVVSWKHLLLKQIALTVDPTTVSLAEVGLDQLRVQLAVQSDGTMNLAHLVKAQKETEVKSAPAPEPPPGKSKPAPDIAIKTVKLTNGAVIFQDDSISPTVRTGLEELSGTVKGLSSKQVAKADVDLSGKLGRVAPLRVVGKINPLSENAFTDISVKFDNIDLTTAGPYSGKYVGYPIRKGKLFLDLAYKLSQHELEAENKVLIDQLGFGEKTESPDATSLPVPLVVALLKDRKGQIAIDLPVRGNLKDPDFKYGKLLLNTVLNLLGKAVTSPFALIGSLVGGSGEELQAIEFAPGRSDLSAVETKKLMTLVTVLTERPALSLDVTGMADTHVDARVLAEDQFLERLRRFKLEETGKPAGKEPAPVLSPEDESRLTTAWYAKQFPPVAGPPDVPPLSVHEMKGRLLQTIAVDEGQLRLLAQRRAEGIREWLTQQGKIEEARVFILEAGFKDGSGTTVSAALAMAAR</sequence>
<dbReference type="PANTHER" id="PTHR30441">
    <property type="entry name" value="DUF748 DOMAIN-CONTAINING PROTEIN"/>
    <property type="match status" value="1"/>
</dbReference>
<dbReference type="InterPro" id="IPR036737">
    <property type="entry name" value="OmpA-like_sf"/>
</dbReference>
<dbReference type="InterPro" id="IPR008023">
    <property type="entry name" value="DUF748"/>
</dbReference>
<dbReference type="InterPro" id="IPR052894">
    <property type="entry name" value="AsmA-related"/>
</dbReference>
<dbReference type="Proteomes" id="UP000248168">
    <property type="component" value="Unassembled WGS sequence"/>
</dbReference>
<keyword evidence="4" id="KW-1185">Reference proteome</keyword>
<dbReference type="InParanoid" id="A0A330L6A4"/>